<name>A0A5P1EXB1_ASPOF</name>
<dbReference type="EMBL" id="CM007385">
    <property type="protein sequence ID" value="ONK70494.1"/>
    <property type="molecule type" value="Genomic_DNA"/>
</dbReference>
<accession>A0A5P1EXB1</accession>
<dbReference type="GO" id="GO:0004525">
    <property type="term" value="F:ribonuclease III activity"/>
    <property type="evidence" value="ECO:0007669"/>
    <property type="project" value="InterPro"/>
</dbReference>
<dbReference type="AlphaFoldDB" id="A0A5P1EXB1"/>
<evidence type="ECO:0008006" key="3">
    <source>
        <dbReference type="Google" id="ProtNLM"/>
    </source>
</evidence>
<organism evidence="1 2">
    <name type="scientific">Asparagus officinalis</name>
    <name type="common">Garden asparagus</name>
    <dbReference type="NCBI Taxonomy" id="4686"/>
    <lineage>
        <taxon>Eukaryota</taxon>
        <taxon>Viridiplantae</taxon>
        <taxon>Streptophyta</taxon>
        <taxon>Embryophyta</taxon>
        <taxon>Tracheophyta</taxon>
        <taxon>Spermatophyta</taxon>
        <taxon>Magnoliopsida</taxon>
        <taxon>Liliopsida</taxon>
        <taxon>Asparagales</taxon>
        <taxon>Asparagaceae</taxon>
        <taxon>Asparagoideae</taxon>
        <taxon>Asparagus</taxon>
    </lineage>
</organism>
<dbReference type="Gramene" id="ONK70494">
    <property type="protein sequence ID" value="ONK70494"/>
    <property type="gene ID" value="A4U43_C05F34290"/>
</dbReference>
<protein>
    <recommendedName>
        <fullName evidence="3">RNase III domain-containing protein</fullName>
    </recommendedName>
</protein>
<keyword evidence="2" id="KW-1185">Reference proteome</keyword>
<proteinExistence type="predicted"/>
<evidence type="ECO:0000313" key="1">
    <source>
        <dbReference type="EMBL" id="ONK70494.1"/>
    </source>
</evidence>
<dbReference type="Gene3D" id="1.10.1520.10">
    <property type="entry name" value="Ribonuclease III domain"/>
    <property type="match status" value="1"/>
</dbReference>
<dbReference type="SUPFAM" id="SSF69065">
    <property type="entry name" value="RNase III domain-like"/>
    <property type="match status" value="1"/>
</dbReference>
<gene>
    <name evidence="1" type="ORF">A4U43_C05F34290</name>
</gene>
<reference evidence="2" key="1">
    <citation type="journal article" date="2017" name="Nat. Commun.">
        <title>The asparagus genome sheds light on the origin and evolution of a young Y chromosome.</title>
        <authorList>
            <person name="Harkess A."/>
            <person name="Zhou J."/>
            <person name="Xu C."/>
            <person name="Bowers J.E."/>
            <person name="Van der Hulst R."/>
            <person name="Ayyampalayam S."/>
            <person name="Mercati F."/>
            <person name="Riccardi P."/>
            <person name="McKain M.R."/>
            <person name="Kakrana A."/>
            <person name="Tang H."/>
            <person name="Ray J."/>
            <person name="Groenendijk J."/>
            <person name="Arikit S."/>
            <person name="Mathioni S.M."/>
            <person name="Nakano M."/>
            <person name="Shan H."/>
            <person name="Telgmann-Rauber A."/>
            <person name="Kanno A."/>
            <person name="Yue Z."/>
            <person name="Chen H."/>
            <person name="Li W."/>
            <person name="Chen Y."/>
            <person name="Xu X."/>
            <person name="Zhang Y."/>
            <person name="Luo S."/>
            <person name="Chen H."/>
            <person name="Gao J."/>
            <person name="Mao Z."/>
            <person name="Pires J.C."/>
            <person name="Luo M."/>
            <person name="Kudrna D."/>
            <person name="Wing R.A."/>
            <person name="Meyers B.C."/>
            <person name="Yi K."/>
            <person name="Kong H."/>
            <person name="Lavrijsen P."/>
            <person name="Sunseri F."/>
            <person name="Falavigna A."/>
            <person name="Ye Y."/>
            <person name="Leebens-Mack J.H."/>
            <person name="Chen G."/>
        </authorList>
    </citation>
    <scope>NUCLEOTIDE SEQUENCE [LARGE SCALE GENOMIC DNA]</scope>
    <source>
        <strain evidence="2">cv. DH0086</strain>
    </source>
</reference>
<dbReference type="InterPro" id="IPR036389">
    <property type="entry name" value="RNase_III_sf"/>
</dbReference>
<sequence>MRLRWRRSRGKMMKWKKEEKREDKLRSYEFQSVDLLRRAMTHSSYSHENFRSLSILGLSVIQTSVSMKLLTKDLDVSAKEMNIKIAEVFNVEGCTLAPLPDRGRDWRRWLEFRRGRTCRRRWWFAPLRAIFSGVVMDSETR</sequence>
<evidence type="ECO:0000313" key="2">
    <source>
        <dbReference type="Proteomes" id="UP000243459"/>
    </source>
</evidence>
<dbReference type="Proteomes" id="UP000243459">
    <property type="component" value="Chromosome 5"/>
</dbReference>
<dbReference type="GO" id="GO:0006396">
    <property type="term" value="P:RNA processing"/>
    <property type="evidence" value="ECO:0007669"/>
    <property type="project" value="InterPro"/>
</dbReference>